<evidence type="ECO:0000313" key="1">
    <source>
        <dbReference type="EMBL" id="KAE8419847.1"/>
    </source>
</evidence>
<name>A0ABQ6WRV2_9EURO</name>
<organism evidence="1 2">
    <name type="scientific">Aspergillus pseudocaelatus</name>
    <dbReference type="NCBI Taxonomy" id="1825620"/>
    <lineage>
        <taxon>Eukaryota</taxon>
        <taxon>Fungi</taxon>
        <taxon>Dikarya</taxon>
        <taxon>Ascomycota</taxon>
        <taxon>Pezizomycotina</taxon>
        <taxon>Eurotiomycetes</taxon>
        <taxon>Eurotiomycetidae</taxon>
        <taxon>Eurotiales</taxon>
        <taxon>Aspergillaceae</taxon>
        <taxon>Aspergillus</taxon>
        <taxon>Aspergillus subgen. Circumdati</taxon>
    </lineage>
</organism>
<evidence type="ECO:0000313" key="2">
    <source>
        <dbReference type="Proteomes" id="UP000325395"/>
    </source>
</evidence>
<sequence>MTQPFLLSWAVTYVGPTGSGLPRDTGGGLIRDFAIVFIGTAITTATYEHLGYRIAPWQCFVLD</sequence>
<dbReference type="Proteomes" id="UP000325395">
    <property type="component" value="Unassembled WGS sequence"/>
</dbReference>
<dbReference type="EMBL" id="ML735713">
    <property type="protein sequence ID" value="KAE8419847.1"/>
    <property type="molecule type" value="Genomic_DNA"/>
</dbReference>
<keyword evidence="2" id="KW-1185">Reference proteome</keyword>
<accession>A0ABQ6WRV2</accession>
<reference evidence="1 2" key="1">
    <citation type="submission" date="2019-04" db="EMBL/GenBank/DDBJ databases">
        <authorList>
            <consortium name="DOE Joint Genome Institute"/>
            <person name="Mondo S."/>
            <person name="Kjaerbolling I."/>
            <person name="Vesth T."/>
            <person name="Frisvad J.C."/>
            <person name="Nybo J.L."/>
            <person name="Theobald S."/>
            <person name="Kildgaard S."/>
            <person name="Isbrandt T."/>
            <person name="Kuo A."/>
            <person name="Sato A."/>
            <person name="Lyhne E.K."/>
            <person name="Kogle M.E."/>
            <person name="Wiebenga A."/>
            <person name="Kun R.S."/>
            <person name="Lubbers R.J."/>
            <person name="Makela M.R."/>
            <person name="Barry K."/>
            <person name="Chovatia M."/>
            <person name="Clum A."/>
            <person name="Daum C."/>
            <person name="Haridas S."/>
            <person name="He G."/>
            <person name="LaButti K."/>
            <person name="Lipzen A."/>
            <person name="Riley R."/>
            <person name="Salamov A."/>
            <person name="Simmons B.A."/>
            <person name="Magnuson J.K."/>
            <person name="Henrissat B."/>
            <person name="Mortensen U.H."/>
            <person name="Larsen T.O."/>
            <person name="Devries R.P."/>
            <person name="Grigoriev I.V."/>
            <person name="Machida M."/>
            <person name="Baker S.E."/>
            <person name="Andersen M.R."/>
            <person name="Cantor M.N."/>
            <person name="Hua S.X."/>
        </authorList>
    </citation>
    <scope>NUCLEOTIDE SEQUENCE [LARGE SCALE GENOMIC DNA]</scope>
    <source>
        <strain evidence="1 2">CBS 117616</strain>
    </source>
</reference>
<proteinExistence type="predicted"/>
<protein>
    <submittedName>
        <fullName evidence="1">Uncharacterized protein</fullName>
    </submittedName>
</protein>
<gene>
    <name evidence="1" type="ORF">BDV36DRAFT_293741</name>
</gene>